<dbReference type="CDD" id="cd01949">
    <property type="entry name" value="GGDEF"/>
    <property type="match status" value="1"/>
</dbReference>
<comment type="caution">
    <text evidence="5">The sequence shown here is derived from an EMBL/GenBank/DDBJ whole genome shotgun (WGS) entry which is preliminary data.</text>
</comment>
<dbReference type="RefSeq" id="WP_207860871.1">
    <property type="nucleotide sequence ID" value="NZ_JAFREP010000020.1"/>
</dbReference>
<comment type="catalytic activity">
    <reaction evidence="2">
        <text>2 GTP = 3',3'-c-di-GMP + 2 diphosphate</text>
        <dbReference type="Rhea" id="RHEA:24898"/>
        <dbReference type="ChEBI" id="CHEBI:33019"/>
        <dbReference type="ChEBI" id="CHEBI:37565"/>
        <dbReference type="ChEBI" id="CHEBI:58805"/>
        <dbReference type="EC" id="2.7.7.65"/>
    </reaction>
</comment>
<dbReference type="GO" id="GO:0043709">
    <property type="term" value="P:cell adhesion involved in single-species biofilm formation"/>
    <property type="evidence" value="ECO:0007669"/>
    <property type="project" value="TreeGrafter"/>
</dbReference>
<keyword evidence="3" id="KW-0812">Transmembrane</keyword>
<evidence type="ECO:0000259" key="4">
    <source>
        <dbReference type="PROSITE" id="PS50887"/>
    </source>
</evidence>
<feature type="transmembrane region" description="Helical" evidence="3">
    <location>
        <begin position="57"/>
        <end position="76"/>
    </location>
</feature>
<feature type="transmembrane region" description="Helical" evidence="3">
    <location>
        <begin position="28"/>
        <end position="51"/>
    </location>
</feature>
<evidence type="ECO:0000313" key="6">
    <source>
        <dbReference type="Proteomes" id="UP000664417"/>
    </source>
</evidence>
<protein>
    <recommendedName>
        <fullName evidence="1">diguanylate cyclase</fullName>
        <ecNumber evidence="1">2.7.7.65</ecNumber>
    </recommendedName>
</protein>
<keyword evidence="3" id="KW-1133">Transmembrane helix</keyword>
<dbReference type="InterPro" id="IPR029787">
    <property type="entry name" value="Nucleotide_cyclase"/>
</dbReference>
<evidence type="ECO:0000256" key="1">
    <source>
        <dbReference type="ARBA" id="ARBA00012528"/>
    </source>
</evidence>
<dbReference type="PANTHER" id="PTHR45138:SF9">
    <property type="entry name" value="DIGUANYLATE CYCLASE DGCM-RELATED"/>
    <property type="match status" value="1"/>
</dbReference>
<proteinExistence type="predicted"/>
<organism evidence="5 6">
    <name type="scientific">Acanthopleuribacter pedis</name>
    <dbReference type="NCBI Taxonomy" id="442870"/>
    <lineage>
        <taxon>Bacteria</taxon>
        <taxon>Pseudomonadati</taxon>
        <taxon>Acidobacteriota</taxon>
        <taxon>Holophagae</taxon>
        <taxon>Acanthopleuribacterales</taxon>
        <taxon>Acanthopleuribacteraceae</taxon>
        <taxon>Acanthopleuribacter</taxon>
    </lineage>
</organism>
<dbReference type="GO" id="GO:0052621">
    <property type="term" value="F:diguanylate cyclase activity"/>
    <property type="evidence" value="ECO:0007669"/>
    <property type="project" value="UniProtKB-EC"/>
</dbReference>
<dbReference type="InterPro" id="IPR043128">
    <property type="entry name" value="Rev_trsase/Diguanyl_cyclase"/>
</dbReference>
<dbReference type="Pfam" id="PF00990">
    <property type="entry name" value="GGDEF"/>
    <property type="match status" value="1"/>
</dbReference>
<evidence type="ECO:0000313" key="5">
    <source>
        <dbReference type="EMBL" id="MBO1320896.1"/>
    </source>
</evidence>
<keyword evidence="6" id="KW-1185">Reference proteome</keyword>
<dbReference type="EMBL" id="JAFREP010000020">
    <property type="protein sequence ID" value="MBO1320896.1"/>
    <property type="molecule type" value="Genomic_DNA"/>
</dbReference>
<dbReference type="GO" id="GO:0005886">
    <property type="term" value="C:plasma membrane"/>
    <property type="evidence" value="ECO:0007669"/>
    <property type="project" value="TreeGrafter"/>
</dbReference>
<accession>A0A8J7Q959</accession>
<sequence>MMVWKPIRFDKDLEYLYHRRRLESAVPLIRIGLTLGGLLFAALLGADALFLPAEWQSLIPIRAGVAGFCVLVAALYIRGKMVVQPEIAVVLVSTAVSLANAYSFTFYPAHYALVLVVAQLVVGVFAVGLAPSIRALVPAQTVVLLVPAVYMHMVSQDPLIQIQADISLLVGCTAWILFGFLMDQSFRYSFSLEREVEQASSRDHLTGVSNYRHFMELAWNEQARMRRFDRPLSVVLIGIEGLGDINANYGVHTGDEVLRSVASTCVASLREVDVFGRISSEVFGAFLPETDGQSAMILTNRLAQLLNSLEVSDGNEHLRFSISFGISSLGRANETVELMMDRAEAALARAKDRGGGYIEVAPTAPEIVADEPLPVS</sequence>
<keyword evidence="3" id="KW-0472">Membrane</keyword>
<dbReference type="NCBIfam" id="TIGR00254">
    <property type="entry name" value="GGDEF"/>
    <property type="match status" value="1"/>
</dbReference>
<gene>
    <name evidence="5" type="ORF">J3U88_20625</name>
</gene>
<feature type="domain" description="GGDEF" evidence="4">
    <location>
        <begin position="230"/>
        <end position="363"/>
    </location>
</feature>
<feature type="transmembrane region" description="Helical" evidence="3">
    <location>
        <begin position="88"/>
        <end position="105"/>
    </location>
</feature>
<dbReference type="EC" id="2.7.7.65" evidence="1"/>
<feature type="transmembrane region" description="Helical" evidence="3">
    <location>
        <begin position="136"/>
        <end position="154"/>
    </location>
</feature>
<dbReference type="AlphaFoldDB" id="A0A8J7Q959"/>
<feature type="transmembrane region" description="Helical" evidence="3">
    <location>
        <begin position="111"/>
        <end position="129"/>
    </location>
</feature>
<feature type="transmembrane region" description="Helical" evidence="3">
    <location>
        <begin position="160"/>
        <end position="181"/>
    </location>
</feature>
<dbReference type="GO" id="GO:1902201">
    <property type="term" value="P:negative regulation of bacterial-type flagellum-dependent cell motility"/>
    <property type="evidence" value="ECO:0007669"/>
    <property type="project" value="TreeGrafter"/>
</dbReference>
<dbReference type="SUPFAM" id="SSF55073">
    <property type="entry name" value="Nucleotide cyclase"/>
    <property type="match status" value="1"/>
</dbReference>
<name>A0A8J7Q959_9BACT</name>
<dbReference type="Proteomes" id="UP000664417">
    <property type="component" value="Unassembled WGS sequence"/>
</dbReference>
<dbReference type="PANTHER" id="PTHR45138">
    <property type="entry name" value="REGULATORY COMPONENTS OF SENSORY TRANSDUCTION SYSTEM"/>
    <property type="match status" value="1"/>
</dbReference>
<evidence type="ECO:0000256" key="3">
    <source>
        <dbReference type="SAM" id="Phobius"/>
    </source>
</evidence>
<evidence type="ECO:0000256" key="2">
    <source>
        <dbReference type="ARBA" id="ARBA00034247"/>
    </source>
</evidence>
<dbReference type="InterPro" id="IPR050469">
    <property type="entry name" value="Diguanylate_Cyclase"/>
</dbReference>
<reference evidence="5" key="1">
    <citation type="submission" date="2021-03" db="EMBL/GenBank/DDBJ databases">
        <authorList>
            <person name="Wang G."/>
        </authorList>
    </citation>
    <scope>NUCLEOTIDE SEQUENCE</scope>
    <source>
        <strain evidence="5">KCTC 12899</strain>
    </source>
</reference>
<dbReference type="Gene3D" id="3.30.70.270">
    <property type="match status" value="1"/>
</dbReference>
<dbReference type="PROSITE" id="PS50887">
    <property type="entry name" value="GGDEF"/>
    <property type="match status" value="1"/>
</dbReference>
<dbReference type="InterPro" id="IPR000160">
    <property type="entry name" value="GGDEF_dom"/>
</dbReference>
<dbReference type="SMART" id="SM00267">
    <property type="entry name" value="GGDEF"/>
    <property type="match status" value="1"/>
</dbReference>